<evidence type="ECO:0000256" key="5">
    <source>
        <dbReference type="ARBA" id="ARBA00022990"/>
    </source>
</evidence>
<sequence>RLLIMESLASANTIFALDLFKKLSNDRKAENIFYSPLSISSALAMVYLGARGNTAAEMAQVVYLCNKNGKLNNSALSGFVQQSVHFNKSQDDVHSGFRALISDINKQGAPYKLCLANRLYGEKSFDFIKDDVHSGFRALISDINKQGAPYKLCLANRLYGEKSFDFIKEFIQDTKKFYQAELEAVDFVNASEAARQNINSWVQNHTQDKIQNLLAKGTVDDLTRLVLVNAIYFKGNWGKKFSESETRERSFRLSKNGTKPVQMMQQKAKFNLTFIPEVNSQIIELPYVGDELSMLIILPTEIEDDSTGLEKLERELTFENLMKWTKPEMMGNTEVTVTLPKFKLEETYDLKSVLISLGMVDAFDVGKSDFSGMSSNNELVLSKVVHKSFVEVNEEGTEAAGATGAIMMLDCLRIPVQFNADHPFLFFIRHNKTHNILFYGRFSSP</sequence>
<dbReference type="Pfam" id="PF00079">
    <property type="entry name" value="Serpin"/>
    <property type="match status" value="2"/>
</dbReference>
<dbReference type="InterPro" id="IPR036186">
    <property type="entry name" value="Serpin_sf"/>
</dbReference>
<dbReference type="PANTHER" id="PTHR11461">
    <property type="entry name" value="SERINE PROTEASE INHIBITOR, SERPIN"/>
    <property type="match status" value="1"/>
</dbReference>
<dbReference type="Gene3D" id="2.30.39.10">
    <property type="entry name" value="Alpha-1-antitrypsin, domain 1"/>
    <property type="match status" value="1"/>
</dbReference>
<proteinExistence type="inferred from homology"/>
<dbReference type="SUPFAM" id="SSF56574">
    <property type="entry name" value="Serpins"/>
    <property type="match status" value="1"/>
</dbReference>
<dbReference type="InterPro" id="IPR042178">
    <property type="entry name" value="Serpin_sf_1"/>
</dbReference>
<evidence type="ECO:0000256" key="6">
    <source>
        <dbReference type="ARBA" id="ARBA00038828"/>
    </source>
</evidence>
<dbReference type="EMBL" id="JAAWVQ010052565">
    <property type="protein sequence ID" value="MBN3275641.1"/>
    <property type="molecule type" value="Genomic_DNA"/>
</dbReference>
<keyword evidence="3" id="KW-0646">Protease inhibitor</keyword>
<organism evidence="10 11">
    <name type="scientific">Polyodon spathula</name>
    <name type="common">North American paddlefish</name>
    <name type="synonym">Squalus spathula</name>
    <dbReference type="NCBI Taxonomy" id="7913"/>
    <lineage>
        <taxon>Eukaryota</taxon>
        <taxon>Metazoa</taxon>
        <taxon>Chordata</taxon>
        <taxon>Craniata</taxon>
        <taxon>Vertebrata</taxon>
        <taxon>Euteleostomi</taxon>
        <taxon>Actinopterygii</taxon>
        <taxon>Chondrostei</taxon>
        <taxon>Acipenseriformes</taxon>
        <taxon>Polyodontidae</taxon>
        <taxon>Polyodon</taxon>
    </lineage>
</organism>
<dbReference type="PROSITE" id="PS00284">
    <property type="entry name" value="SERPIN"/>
    <property type="match status" value="1"/>
</dbReference>
<dbReference type="InterPro" id="IPR000215">
    <property type="entry name" value="Serpin_fam"/>
</dbReference>
<gene>
    <name evidence="10" type="primary">Serpinb6_1</name>
    <name evidence="10" type="ORF">GTO93_0014142</name>
</gene>
<dbReference type="PANTHER" id="PTHR11461:SF204">
    <property type="entry name" value="SERPIN B6"/>
    <property type="match status" value="1"/>
</dbReference>
<comment type="subunit">
    <text evidence="6">Forms a complex with the monomeric form of beta-tryptase.</text>
</comment>
<accession>A0ABS2XMV1</accession>
<keyword evidence="2" id="KW-0963">Cytoplasm</keyword>
<dbReference type="Proteomes" id="UP001166093">
    <property type="component" value="Unassembled WGS sequence"/>
</dbReference>
<evidence type="ECO:0000256" key="3">
    <source>
        <dbReference type="ARBA" id="ARBA00022690"/>
    </source>
</evidence>
<evidence type="ECO:0000256" key="8">
    <source>
        <dbReference type="RuleBase" id="RU000411"/>
    </source>
</evidence>
<comment type="subcellular location">
    <subcellularLocation>
        <location evidence="1">Cytoplasm</location>
    </subcellularLocation>
</comment>
<feature type="domain" description="Serpin" evidence="9">
    <location>
        <begin position="17"/>
        <end position="445"/>
    </location>
</feature>
<dbReference type="CDD" id="cd19956">
    <property type="entry name" value="serpinB"/>
    <property type="match status" value="1"/>
</dbReference>
<keyword evidence="5" id="KW-0007">Acetylation</keyword>
<evidence type="ECO:0000256" key="2">
    <source>
        <dbReference type="ARBA" id="ARBA00022490"/>
    </source>
</evidence>
<evidence type="ECO:0000313" key="10">
    <source>
        <dbReference type="EMBL" id="MBN3275641.1"/>
    </source>
</evidence>
<dbReference type="Gene3D" id="3.30.497.10">
    <property type="entry name" value="Antithrombin, subunit I, domain 2"/>
    <property type="match status" value="2"/>
</dbReference>
<name>A0ABS2XMV1_POLSP</name>
<dbReference type="InterPro" id="IPR023795">
    <property type="entry name" value="Serpin_CS"/>
</dbReference>
<feature type="non-terminal residue" evidence="10">
    <location>
        <position position="445"/>
    </location>
</feature>
<protein>
    <recommendedName>
        <fullName evidence="7">Serpin B6</fullName>
    </recommendedName>
</protein>
<comment type="caution">
    <text evidence="10">The sequence shown here is derived from an EMBL/GenBank/DDBJ whole genome shotgun (WGS) entry which is preliminary data.</text>
</comment>
<reference evidence="10" key="1">
    <citation type="journal article" date="2021" name="Cell">
        <title>Tracing the genetic footprints of vertebrate landing in non-teleost ray-finned fishes.</title>
        <authorList>
            <person name="Bi X."/>
            <person name="Wang K."/>
            <person name="Yang L."/>
            <person name="Pan H."/>
            <person name="Jiang H."/>
            <person name="Wei Q."/>
            <person name="Fang M."/>
            <person name="Yu H."/>
            <person name="Zhu C."/>
            <person name="Cai Y."/>
            <person name="He Y."/>
            <person name="Gan X."/>
            <person name="Zeng H."/>
            <person name="Yu D."/>
            <person name="Zhu Y."/>
            <person name="Jiang H."/>
            <person name="Qiu Q."/>
            <person name="Yang H."/>
            <person name="Zhang Y.E."/>
            <person name="Wang W."/>
            <person name="Zhu M."/>
            <person name="He S."/>
            <person name="Zhang G."/>
        </authorList>
    </citation>
    <scope>NUCLEOTIDE SEQUENCE</scope>
    <source>
        <strain evidence="10">Pddl_001</strain>
    </source>
</reference>
<dbReference type="InterPro" id="IPR042185">
    <property type="entry name" value="Serpin_sf_2"/>
</dbReference>
<evidence type="ECO:0000256" key="4">
    <source>
        <dbReference type="ARBA" id="ARBA00022900"/>
    </source>
</evidence>
<dbReference type="InterPro" id="IPR023796">
    <property type="entry name" value="Serpin_dom"/>
</dbReference>
<feature type="non-terminal residue" evidence="10">
    <location>
        <position position="1"/>
    </location>
</feature>
<evidence type="ECO:0000313" key="11">
    <source>
        <dbReference type="Proteomes" id="UP001166093"/>
    </source>
</evidence>
<dbReference type="SMART" id="SM00093">
    <property type="entry name" value="SERPIN"/>
    <property type="match status" value="1"/>
</dbReference>
<evidence type="ECO:0000259" key="9">
    <source>
        <dbReference type="SMART" id="SM00093"/>
    </source>
</evidence>
<evidence type="ECO:0000256" key="7">
    <source>
        <dbReference type="ARBA" id="ARBA00039202"/>
    </source>
</evidence>
<keyword evidence="4" id="KW-0722">Serine protease inhibitor</keyword>
<comment type="similarity">
    <text evidence="8">Belongs to the serpin family.</text>
</comment>
<evidence type="ECO:0000256" key="1">
    <source>
        <dbReference type="ARBA" id="ARBA00004496"/>
    </source>
</evidence>
<keyword evidence="11" id="KW-1185">Reference proteome</keyword>